<keyword evidence="2" id="KW-1185">Reference proteome</keyword>
<dbReference type="EMBL" id="FNRA01000014">
    <property type="protein sequence ID" value="SEB18348.1"/>
    <property type="molecule type" value="Genomic_DNA"/>
</dbReference>
<name>A0A1H4HBB4_9SPHI</name>
<dbReference type="AlphaFoldDB" id="A0A1H4HBB4"/>
<proteinExistence type="predicted"/>
<accession>A0A1H4HBB4</accession>
<evidence type="ECO:0000313" key="1">
    <source>
        <dbReference type="EMBL" id="SEB18348.1"/>
    </source>
</evidence>
<organism evidence="1 2">
    <name type="scientific">Pedobacter hartonius</name>
    <dbReference type="NCBI Taxonomy" id="425514"/>
    <lineage>
        <taxon>Bacteria</taxon>
        <taxon>Pseudomonadati</taxon>
        <taxon>Bacteroidota</taxon>
        <taxon>Sphingobacteriia</taxon>
        <taxon>Sphingobacteriales</taxon>
        <taxon>Sphingobacteriaceae</taxon>
        <taxon>Pedobacter</taxon>
    </lineage>
</organism>
<sequence>MTVDDESAFIFDYRFNEINSVKFDLRGPVFLKDMKV</sequence>
<gene>
    <name evidence="1" type="ORF">SAMN05443550_11495</name>
</gene>
<dbReference type="Proteomes" id="UP000198850">
    <property type="component" value="Unassembled WGS sequence"/>
</dbReference>
<reference evidence="1 2" key="1">
    <citation type="submission" date="2016-10" db="EMBL/GenBank/DDBJ databases">
        <authorList>
            <person name="de Groot N.N."/>
        </authorList>
    </citation>
    <scope>NUCLEOTIDE SEQUENCE [LARGE SCALE GENOMIC DNA]</scope>
    <source>
        <strain evidence="1 2">DSM 19033</strain>
    </source>
</reference>
<evidence type="ECO:0000313" key="2">
    <source>
        <dbReference type="Proteomes" id="UP000198850"/>
    </source>
</evidence>
<protein>
    <submittedName>
        <fullName evidence="1">Uncharacterized protein</fullName>
    </submittedName>
</protein>
<dbReference type="STRING" id="425514.SAMN05443550_11495"/>